<dbReference type="Proteomes" id="UP000208106">
    <property type="component" value="Segment"/>
</dbReference>
<dbReference type="GeneID" id="26122535"/>
<dbReference type="KEGG" id="vg:26122535"/>
<dbReference type="Proteomes" id="UP000240599">
    <property type="component" value="Segment"/>
</dbReference>
<dbReference type="InterPro" id="IPR016187">
    <property type="entry name" value="CTDL_fold"/>
</dbReference>
<sequence>MDLRKFGLVALSIGFLLTGILAILLGLRVIVINPHDCVPRYDTACTAKQVGGEKLCSTLYDDPMRYSEAIRVCASGKRKLVSVKESDMAFSHLAQSQIQCYWLPAPEDGTCHAICNSDITSKPCDELLPFVCQGVRPPPVRHLNEV</sequence>
<evidence type="ECO:0000313" key="4">
    <source>
        <dbReference type="Proteomes" id="UP000240599"/>
    </source>
</evidence>
<proteinExistence type="predicted"/>
<dbReference type="RefSeq" id="YP_009176881.1">
    <property type="nucleotide sequence ID" value="NC_027916.2"/>
</dbReference>
<evidence type="ECO:0000313" key="1">
    <source>
        <dbReference type="EMBL" id="AIU39258.1"/>
    </source>
</evidence>
<name>A0A0M3MXM9_9ALPH</name>
<reference evidence="3 4" key="1">
    <citation type="journal article" date="2015" name="J. Virol.">
        <title>The Genome of a Tortoise Herpesvirus (Testudinid Herpesvirus 3) Has a Novel Structure and Contains a Large Region That Is Not Required for Replication In Vitro or Virulence In Vivo.</title>
        <authorList>
            <person name="Gandar F."/>
            <person name="Wilkie G.S."/>
            <person name="Gatherer D."/>
            <person name="Kerr K."/>
            <person name="Marlier D."/>
            <person name="Diez M."/>
            <person name="Marschang R.E."/>
            <person name="Mast J."/>
            <person name="Dewals B.G."/>
            <person name="Davison A.J."/>
            <person name="Vanderplasschen A.F."/>
        </authorList>
    </citation>
    <scope>NUCLEOTIDE SEQUENCE [LARGE SCALE GENOMIC DNA]</scope>
    <source>
        <strain evidence="1 3">1976</strain>
        <strain evidence="2 4">4295/7R</strain>
    </source>
</reference>
<gene>
    <name evidence="1" type="primary">UL45</name>
</gene>
<evidence type="ECO:0000313" key="3">
    <source>
        <dbReference type="Proteomes" id="UP000208106"/>
    </source>
</evidence>
<dbReference type="SUPFAM" id="SSF56436">
    <property type="entry name" value="C-type lectin-like"/>
    <property type="match status" value="1"/>
</dbReference>
<organism evidence="1 3">
    <name type="scientific">Testudinid alphaherpesvirus 3</name>
    <dbReference type="NCBI Taxonomy" id="2560801"/>
    <lineage>
        <taxon>Viruses</taxon>
        <taxon>Duplodnaviria</taxon>
        <taxon>Heunggongvirae</taxon>
        <taxon>Peploviricota</taxon>
        <taxon>Herviviricetes</taxon>
        <taxon>Herpesvirales</taxon>
        <taxon>Orthoherpesviridae</taxon>
        <taxon>Alphaherpesvirinae</taxon>
        <taxon>Scutavirus</taxon>
        <taxon>Scutavirus testudinidalpha3</taxon>
    </lineage>
</organism>
<dbReference type="EMBL" id="KM924293">
    <property type="protein sequence ID" value="AIU39368.1"/>
    <property type="molecule type" value="Genomic_DNA"/>
</dbReference>
<protein>
    <submittedName>
        <fullName evidence="1">Membrane protein UL45</fullName>
    </submittedName>
</protein>
<accession>A0A0M3MXM9</accession>
<evidence type="ECO:0000313" key="2">
    <source>
        <dbReference type="EMBL" id="AIU39368.1"/>
    </source>
</evidence>
<keyword evidence="3" id="KW-1185">Reference proteome</keyword>
<dbReference type="EMBL" id="KM924292">
    <property type="protein sequence ID" value="AIU39258.1"/>
    <property type="molecule type" value="Genomic_DNA"/>
</dbReference>